<proteinExistence type="predicted"/>
<name>A0ABU1IS96_9BACL</name>
<dbReference type="Proteomes" id="UP001185012">
    <property type="component" value="Unassembled WGS sequence"/>
</dbReference>
<protein>
    <recommendedName>
        <fullName evidence="4">DUF4190 domain-containing protein</fullName>
    </recommendedName>
</protein>
<evidence type="ECO:0000313" key="3">
    <source>
        <dbReference type="Proteomes" id="UP001185012"/>
    </source>
</evidence>
<accession>A0ABU1IS96</accession>
<dbReference type="EMBL" id="JAVDQG010000009">
    <property type="protein sequence ID" value="MDR6227313.1"/>
    <property type="molecule type" value="Genomic_DNA"/>
</dbReference>
<feature type="transmembrane region" description="Helical" evidence="1">
    <location>
        <begin position="60"/>
        <end position="85"/>
    </location>
</feature>
<keyword evidence="1" id="KW-0472">Membrane</keyword>
<evidence type="ECO:0000313" key="2">
    <source>
        <dbReference type="EMBL" id="MDR6227313.1"/>
    </source>
</evidence>
<evidence type="ECO:0000256" key="1">
    <source>
        <dbReference type="SAM" id="Phobius"/>
    </source>
</evidence>
<keyword evidence="3" id="KW-1185">Reference proteome</keyword>
<comment type="caution">
    <text evidence="2">The sequence shown here is derived from an EMBL/GenBank/DDBJ whole genome shotgun (WGS) entry which is preliminary data.</text>
</comment>
<gene>
    <name evidence="2" type="ORF">JOE21_003328</name>
</gene>
<evidence type="ECO:0008006" key="4">
    <source>
        <dbReference type="Google" id="ProtNLM"/>
    </source>
</evidence>
<reference evidence="2 3" key="1">
    <citation type="submission" date="2023-07" db="EMBL/GenBank/DDBJ databases">
        <title>Genomic Encyclopedia of Type Strains, Phase IV (KMG-IV): sequencing the most valuable type-strain genomes for metagenomic binning, comparative biology and taxonomic classification.</title>
        <authorList>
            <person name="Goeker M."/>
        </authorList>
    </citation>
    <scope>NUCLEOTIDE SEQUENCE [LARGE SCALE GENOMIC DNA]</scope>
    <source>
        <strain evidence="2 3">DSM 45903</strain>
    </source>
</reference>
<keyword evidence="1" id="KW-1133">Transmembrane helix</keyword>
<feature type="transmembrane region" description="Helical" evidence="1">
    <location>
        <begin position="20"/>
        <end position="48"/>
    </location>
</feature>
<keyword evidence="1" id="KW-0812">Transmembrane</keyword>
<organism evidence="2 3">
    <name type="scientific">Desmospora profundinema</name>
    <dbReference type="NCBI Taxonomy" id="1571184"/>
    <lineage>
        <taxon>Bacteria</taxon>
        <taxon>Bacillati</taxon>
        <taxon>Bacillota</taxon>
        <taxon>Bacilli</taxon>
        <taxon>Bacillales</taxon>
        <taxon>Thermoactinomycetaceae</taxon>
        <taxon>Desmospora</taxon>
    </lineage>
</organism>
<sequence>MTHDSRKGSPLYNGYATSSLIAGTAGVILLLLFPLFSVMLGVAGMILGRKGRRSCRPVQAMTGIVLSMISIGMALFIFVGVFITLTRQW</sequence>